<dbReference type="Proteomes" id="UP001597112">
    <property type="component" value="Unassembled WGS sequence"/>
</dbReference>
<keyword evidence="4" id="KW-1185">Reference proteome</keyword>
<evidence type="ECO:0000313" key="4">
    <source>
        <dbReference type="Proteomes" id="UP001597112"/>
    </source>
</evidence>
<reference evidence="4" key="1">
    <citation type="journal article" date="2019" name="Int. J. Syst. Evol. Microbiol.">
        <title>The Global Catalogue of Microorganisms (GCM) 10K type strain sequencing project: providing services to taxonomists for standard genome sequencing and annotation.</title>
        <authorList>
            <consortium name="The Broad Institute Genomics Platform"/>
            <consortium name="The Broad Institute Genome Sequencing Center for Infectious Disease"/>
            <person name="Wu L."/>
            <person name="Ma J."/>
        </authorList>
    </citation>
    <scope>NUCLEOTIDE SEQUENCE [LARGE SCALE GENOMIC DNA]</scope>
    <source>
        <strain evidence="4">CCUG 58938</strain>
    </source>
</reference>
<sequence length="459" mass="50897">MRLLFRTLVFVMTLVVTSRLHAQQTPVYSHYFLNPFLYNPSFVAPNGYTEVYLNYRSQWAGVEGAPTTGTLSVHLPLSYKSGIAFTGYQDKAGVLKNTTGLATFAYQVYLGNNVNDNHKIAFGLSAGVTSVSIHGDDGYANDPVVGTTSSLAAQFGVHYQRNNFKIAFAMPHLLNTYVASENNFNKADVSPVRNTVSSVSYRVYFSERISFEPMVIYRTHENTPVQFEGLGSLQISTIAWVGASYGQNNGASAFAGVNIKDKLKVGYAYEFATDRKSSLGGGTHEIQLILRLGKKRGPQVKTKIKIIDAPSSVSDFDEGIATQEENATTQKLTSPAQTVQHQQMAKQPQHASDTSAINVPVVSDSQRKDAIRSLSGNGLAPGHYVVVGVFRSSVYARNYAQKLRRANYPADVAYHPERDYYIVHMNNAPPTKEEAQKLCNEYRRMSRYTFRDTWIISIE</sequence>
<dbReference type="Pfam" id="PF11751">
    <property type="entry name" value="PorP_SprF"/>
    <property type="match status" value="1"/>
</dbReference>
<dbReference type="NCBIfam" id="TIGR03519">
    <property type="entry name" value="T9SS_PorP_fam"/>
    <property type="match status" value="1"/>
</dbReference>
<evidence type="ECO:0000256" key="1">
    <source>
        <dbReference type="SAM" id="SignalP"/>
    </source>
</evidence>
<name>A0ABW3JXY4_9BACT</name>
<dbReference type="InterPro" id="IPR036680">
    <property type="entry name" value="SPOR-like_sf"/>
</dbReference>
<organism evidence="3 4">
    <name type="scientific">Ohtaekwangia kribbensis</name>
    <dbReference type="NCBI Taxonomy" id="688913"/>
    <lineage>
        <taxon>Bacteria</taxon>
        <taxon>Pseudomonadati</taxon>
        <taxon>Bacteroidota</taxon>
        <taxon>Cytophagia</taxon>
        <taxon>Cytophagales</taxon>
        <taxon>Fulvivirgaceae</taxon>
        <taxon>Ohtaekwangia</taxon>
    </lineage>
</organism>
<protein>
    <submittedName>
        <fullName evidence="3">PorP/SprF family type IX secretion system membrane protein</fullName>
    </submittedName>
</protein>
<dbReference type="Pfam" id="PF05036">
    <property type="entry name" value="SPOR"/>
    <property type="match status" value="1"/>
</dbReference>
<dbReference type="InterPro" id="IPR019861">
    <property type="entry name" value="PorP/SprF_Bacteroidetes"/>
</dbReference>
<keyword evidence="1" id="KW-0732">Signal</keyword>
<dbReference type="InterPro" id="IPR007730">
    <property type="entry name" value="SPOR-like_dom"/>
</dbReference>
<dbReference type="Gene3D" id="3.30.70.1070">
    <property type="entry name" value="Sporulation related repeat"/>
    <property type="match status" value="1"/>
</dbReference>
<dbReference type="SUPFAM" id="SSF110997">
    <property type="entry name" value="Sporulation related repeat"/>
    <property type="match status" value="1"/>
</dbReference>
<feature type="signal peptide" evidence="1">
    <location>
        <begin position="1"/>
        <end position="22"/>
    </location>
</feature>
<accession>A0ABW3JXY4</accession>
<feature type="chain" id="PRO_5046518751" evidence="1">
    <location>
        <begin position="23"/>
        <end position="459"/>
    </location>
</feature>
<dbReference type="RefSeq" id="WP_377573358.1">
    <property type="nucleotide sequence ID" value="NZ_JBHTKA010000001.1"/>
</dbReference>
<comment type="caution">
    <text evidence="3">The sequence shown here is derived from an EMBL/GenBank/DDBJ whole genome shotgun (WGS) entry which is preliminary data.</text>
</comment>
<evidence type="ECO:0000313" key="3">
    <source>
        <dbReference type="EMBL" id="MFD0997786.1"/>
    </source>
</evidence>
<gene>
    <name evidence="3" type="ORF">ACFQ21_00645</name>
</gene>
<proteinExistence type="predicted"/>
<evidence type="ECO:0000259" key="2">
    <source>
        <dbReference type="Pfam" id="PF05036"/>
    </source>
</evidence>
<dbReference type="EMBL" id="JBHTKA010000001">
    <property type="protein sequence ID" value="MFD0997786.1"/>
    <property type="molecule type" value="Genomic_DNA"/>
</dbReference>
<feature type="domain" description="SPOR" evidence="2">
    <location>
        <begin position="382"/>
        <end position="443"/>
    </location>
</feature>